<comment type="caution">
    <text evidence="3">The sequence shown here is derived from an EMBL/GenBank/DDBJ whole genome shotgun (WGS) entry which is preliminary data.</text>
</comment>
<name>A0A164U3X7_9CRUS</name>
<dbReference type="PANTHER" id="PTHR22753:SF14">
    <property type="entry name" value="MONOACYLGLYCEROL_DIACYLGLYCEROL O-ACYLTRANSFERASE"/>
    <property type="match status" value="1"/>
</dbReference>
<proteinExistence type="predicted"/>
<dbReference type="OrthoDB" id="44277at2759"/>
<evidence type="ECO:0000259" key="2">
    <source>
        <dbReference type="Pfam" id="PF01553"/>
    </source>
</evidence>
<keyword evidence="1" id="KW-1133">Transmembrane helix</keyword>
<dbReference type="SUPFAM" id="SSF69593">
    <property type="entry name" value="Glycerol-3-phosphate (1)-acyltransferase"/>
    <property type="match status" value="1"/>
</dbReference>
<evidence type="ECO:0000313" key="4">
    <source>
        <dbReference type="Proteomes" id="UP000076858"/>
    </source>
</evidence>
<feature type="domain" description="Phospholipid/glycerol acyltransferase" evidence="2">
    <location>
        <begin position="103"/>
        <end position="226"/>
    </location>
</feature>
<evidence type="ECO:0000313" key="3">
    <source>
        <dbReference type="EMBL" id="KZS11036.1"/>
    </source>
</evidence>
<organism evidence="3 4">
    <name type="scientific">Daphnia magna</name>
    <dbReference type="NCBI Taxonomy" id="35525"/>
    <lineage>
        <taxon>Eukaryota</taxon>
        <taxon>Metazoa</taxon>
        <taxon>Ecdysozoa</taxon>
        <taxon>Arthropoda</taxon>
        <taxon>Crustacea</taxon>
        <taxon>Branchiopoda</taxon>
        <taxon>Diplostraca</taxon>
        <taxon>Cladocera</taxon>
        <taxon>Anomopoda</taxon>
        <taxon>Daphniidae</taxon>
        <taxon>Daphnia</taxon>
    </lineage>
</organism>
<dbReference type="PANTHER" id="PTHR22753">
    <property type="entry name" value="TRANSMEMBRANE PROTEIN 68"/>
    <property type="match status" value="1"/>
</dbReference>
<dbReference type="InterPro" id="IPR002123">
    <property type="entry name" value="Plipid/glycerol_acylTrfase"/>
</dbReference>
<reference evidence="3 4" key="1">
    <citation type="submission" date="2016-03" db="EMBL/GenBank/DDBJ databases">
        <title>EvidentialGene: Evidence-directed Construction of Genes on Genomes.</title>
        <authorList>
            <person name="Gilbert D.G."/>
            <person name="Choi J.-H."/>
            <person name="Mockaitis K."/>
            <person name="Colbourne J."/>
            <person name="Pfrender M."/>
        </authorList>
    </citation>
    <scope>NUCLEOTIDE SEQUENCE [LARGE SCALE GENOMIC DNA]</scope>
    <source>
        <strain evidence="3 4">Xinb3</strain>
        <tissue evidence="3">Complete organism</tissue>
    </source>
</reference>
<keyword evidence="1" id="KW-0472">Membrane</keyword>
<dbReference type="CDD" id="cd07987">
    <property type="entry name" value="LPLAT_MGAT-like"/>
    <property type="match status" value="1"/>
</dbReference>
<dbReference type="AlphaFoldDB" id="A0A164U3X7"/>
<accession>A0A164U3X7</accession>
<dbReference type="GO" id="GO:0016746">
    <property type="term" value="F:acyltransferase activity"/>
    <property type="evidence" value="ECO:0007669"/>
    <property type="project" value="InterPro"/>
</dbReference>
<sequence>MSYNALDHLADLTQYLNLTKLFGSSIDIYYSNWLSWLFTPLIAVSLLPGIIIIMLYITSSLLYIYKLHRYRLLDAYDKDIWDAGRKVVSAIWDALGWIWHGYEIIGIENIPPGGALLVYYHGAVPIDFYYICSHILLYEGRLINPVGDRFLFKIPGWSSLLEAFGVIPGTVQSCAALLRKGNLLAIAPGGVYEAQLGDHNYELLWRQRLGFAKVAIEAKVPIIPIFTRNIREAFRSFNVCQSFWHWLYQKTHLPLVPIYGGFPVKLTTFIGSAIPYDESHTPESLAKLVTQNMKEMINTHQSKPGNIFGAIAERFIPRKNKLSD</sequence>
<dbReference type="Proteomes" id="UP000076858">
    <property type="component" value="Unassembled WGS sequence"/>
</dbReference>
<dbReference type="EMBL" id="LRGB01001581">
    <property type="protein sequence ID" value="KZS11036.1"/>
    <property type="molecule type" value="Genomic_DNA"/>
</dbReference>
<dbReference type="Pfam" id="PF01553">
    <property type="entry name" value="Acyltransferase"/>
    <property type="match status" value="1"/>
</dbReference>
<feature type="transmembrane region" description="Helical" evidence="1">
    <location>
        <begin position="41"/>
        <end position="65"/>
    </location>
</feature>
<dbReference type="STRING" id="35525.A0A164U3X7"/>
<keyword evidence="1 3" id="KW-0812">Transmembrane</keyword>
<dbReference type="GO" id="GO:0016020">
    <property type="term" value="C:membrane"/>
    <property type="evidence" value="ECO:0007669"/>
    <property type="project" value="TreeGrafter"/>
</dbReference>
<evidence type="ECO:0000256" key="1">
    <source>
        <dbReference type="SAM" id="Phobius"/>
    </source>
</evidence>
<protein>
    <submittedName>
        <fullName evidence="3">Transmembrane protein 68</fullName>
    </submittedName>
</protein>
<keyword evidence="4" id="KW-1185">Reference proteome</keyword>
<gene>
    <name evidence="3" type="ORF">APZ42_023763</name>
</gene>